<keyword evidence="1" id="KW-1133">Transmembrane helix</keyword>
<dbReference type="Pfam" id="PF00566">
    <property type="entry name" value="RabGAP-TBC"/>
    <property type="match status" value="1"/>
</dbReference>
<keyword evidence="1" id="KW-0472">Membrane</keyword>
<dbReference type="PANTHER" id="PTHR47219">
    <property type="entry name" value="RAB GTPASE-ACTIVATING PROTEIN 1-LIKE"/>
    <property type="match status" value="1"/>
</dbReference>
<dbReference type="SMART" id="SM00164">
    <property type="entry name" value="TBC"/>
    <property type="match status" value="1"/>
</dbReference>
<evidence type="ECO:0000259" key="2">
    <source>
        <dbReference type="PROSITE" id="PS50086"/>
    </source>
</evidence>
<evidence type="ECO:0000256" key="1">
    <source>
        <dbReference type="SAM" id="Phobius"/>
    </source>
</evidence>
<dbReference type="SUPFAM" id="SSF47923">
    <property type="entry name" value="Ypt/Rab-GAP domain of gyp1p"/>
    <property type="match status" value="1"/>
</dbReference>
<dbReference type="InterPro" id="IPR050302">
    <property type="entry name" value="Rab_GAP_TBC_domain"/>
</dbReference>
<organism evidence="3">
    <name type="scientific">Arcella intermedia</name>
    <dbReference type="NCBI Taxonomy" id="1963864"/>
    <lineage>
        <taxon>Eukaryota</taxon>
        <taxon>Amoebozoa</taxon>
        <taxon>Tubulinea</taxon>
        <taxon>Elardia</taxon>
        <taxon>Arcellinida</taxon>
        <taxon>Sphaerothecina</taxon>
        <taxon>Arcellidae</taxon>
        <taxon>Arcella</taxon>
    </lineage>
</organism>
<dbReference type="InterPro" id="IPR000195">
    <property type="entry name" value="Rab-GAP-TBC_dom"/>
</dbReference>
<dbReference type="PROSITE" id="PS50086">
    <property type="entry name" value="TBC_RABGAP"/>
    <property type="match status" value="1"/>
</dbReference>
<dbReference type="FunFam" id="1.10.8.270:FF:000016">
    <property type="entry name" value="TBC1 domain family member 2A"/>
    <property type="match status" value="1"/>
</dbReference>
<proteinExistence type="predicted"/>
<dbReference type="Gene3D" id="1.10.8.270">
    <property type="entry name" value="putative rabgap domain of human tbc1 domain family member 14 like domains"/>
    <property type="match status" value="1"/>
</dbReference>
<sequence>MIANNWGSFKELDKTKHKKLHTKVKLGLPSALRGIIWTRLSKSIDAVIPGKYNELLQQRTANTNSNLCPIEKDSPRAFPYHPFFLNEGQTKLQNVLLAYANRNPELGYMSGMHLITAILLFNMDEENAFWMLDTLMKDYQIEGFFLGNREILINAMKQLSHYLENNIPELWEHFVRAVYSFNLTLGLGANRYYLEYHSPAQLIVGGVVGLVIGKLWSLCGPYCMRLTKYNTKKKGKGAQE</sequence>
<keyword evidence="1" id="KW-0812">Transmembrane</keyword>
<dbReference type="AlphaFoldDB" id="A0A6B2LF78"/>
<feature type="domain" description="Rab-GAP TBC" evidence="2">
    <location>
        <begin position="27"/>
        <end position="214"/>
    </location>
</feature>
<protein>
    <recommendedName>
        <fullName evidence="2">Rab-GAP TBC domain-containing protein</fullName>
    </recommendedName>
</protein>
<feature type="transmembrane region" description="Helical" evidence="1">
    <location>
        <begin position="202"/>
        <end position="224"/>
    </location>
</feature>
<dbReference type="PANTHER" id="PTHR47219:SF9">
    <property type="entry name" value="GTPASE ACTIVATING PROTEIN AND CENTROSOME-ASSOCIATED, ISOFORM B"/>
    <property type="match status" value="1"/>
</dbReference>
<accession>A0A6B2LF78</accession>
<dbReference type="InterPro" id="IPR035969">
    <property type="entry name" value="Rab-GAP_TBC_sf"/>
</dbReference>
<dbReference type="Gene3D" id="1.10.10.750">
    <property type="entry name" value="Ypt/Rab-GAP domain of gyp1p, domain 1"/>
    <property type="match status" value="1"/>
</dbReference>
<dbReference type="EMBL" id="GIBP01006750">
    <property type="protein sequence ID" value="NDV35719.1"/>
    <property type="molecule type" value="Transcribed_RNA"/>
</dbReference>
<dbReference type="GO" id="GO:0031267">
    <property type="term" value="F:small GTPase binding"/>
    <property type="evidence" value="ECO:0007669"/>
    <property type="project" value="TreeGrafter"/>
</dbReference>
<name>A0A6B2LF78_9EUKA</name>
<reference evidence="3" key="1">
    <citation type="journal article" date="2020" name="J. Eukaryot. Microbiol.">
        <title>De novo Sequencing, Assembly and Annotation of the Transcriptome for the Free-Living Testate Amoeba Arcella intermedia.</title>
        <authorList>
            <person name="Ribeiro G.M."/>
            <person name="Porfirio-Sousa A.L."/>
            <person name="Maurer-Alcala X.X."/>
            <person name="Katz L.A."/>
            <person name="Lahr D.J.G."/>
        </authorList>
    </citation>
    <scope>NUCLEOTIDE SEQUENCE</scope>
</reference>
<dbReference type="GO" id="GO:0005096">
    <property type="term" value="F:GTPase activator activity"/>
    <property type="evidence" value="ECO:0007669"/>
    <property type="project" value="TreeGrafter"/>
</dbReference>
<evidence type="ECO:0000313" key="3">
    <source>
        <dbReference type="EMBL" id="NDV35719.1"/>
    </source>
</evidence>